<protein>
    <submittedName>
        <fullName evidence="1">Uncharacterized protein</fullName>
    </submittedName>
</protein>
<dbReference type="EMBL" id="JAGTXO010000024">
    <property type="protein sequence ID" value="KAG8461650.1"/>
    <property type="molecule type" value="Genomic_DNA"/>
</dbReference>
<comment type="caution">
    <text evidence="1">The sequence shown here is derived from an EMBL/GenBank/DDBJ whole genome shotgun (WGS) entry which is preliminary data.</text>
</comment>
<evidence type="ECO:0000313" key="1">
    <source>
        <dbReference type="EMBL" id="KAG8461650.1"/>
    </source>
</evidence>
<dbReference type="Proteomes" id="UP000751190">
    <property type="component" value="Unassembled WGS sequence"/>
</dbReference>
<sequence>MERVASARVSTFLNSRPETPRTVRSWLAIHPAHDVVVASGLGKLLDELLLAVFSDMPADIRQYLLDKLAGTEPGPSAMAQARYLSSHDVRGTDTNAALPRYVAEARVMEFFVAVLEAAIAELNGTEHVPPTDWLKQHLQAAAA</sequence>
<evidence type="ECO:0000313" key="2">
    <source>
        <dbReference type="Proteomes" id="UP000751190"/>
    </source>
</evidence>
<accession>A0A8J5XMC0</accession>
<name>A0A8J5XMC0_DIALT</name>
<organism evidence="1 2">
    <name type="scientific">Diacronema lutheri</name>
    <name type="common">Unicellular marine alga</name>
    <name type="synonym">Monochrysis lutheri</name>
    <dbReference type="NCBI Taxonomy" id="2081491"/>
    <lineage>
        <taxon>Eukaryota</taxon>
        <taxon>Haptista</taxon>
        <taxon>Haptophyta</taxon>
        <taxon>Pavlovophyceae</taxon>
        <taxon>Pavlovales</taxon>
        <taxon>Pavlovaceae</taxon>
        <taxon>Diacronema</taxon>
    </lineage>
</organism>
<keyword evidence="2" id="KW-1185">Reference proteome</keyword>
<gene>
    <name evidence="1" type="ORF">KFE25_001268</name>
</gene>
<dbReference type="OrthoDB" id="10500959at2759"/>
<reference evidence="1" key="1">
    <citation type="submission" date="2021-05" db="EMBL/GenBank/DDBJ databases">
        <title>The genome of the haptophyte Pavlova lutheri (Diacronema luteri, Pavlovales) - a model for lipid biosynthesis in eukaryotic algae.</title>
        <authorList>
            <person name="Hulatt C.J."/>
            <person name="Posewitz M.C."/>
        </authorList>
    </citation>
    <scope>NUCLEOTIDE SEQUENCE</scope>
    <source>
        <strain evidence="1">NIVA-4/92</strain>
    </source>
</reference>
<proteinExistence type="predicted"/>
<dbReference type="AlphaFoldDB" id="A0A8J5XMC0"/>